<keyword evidence="6 10" id="KW-0407">Ion channel</keyword>
<dbReference type="PANTHER" id="PTHR28259">
    <property type="entry name" value="FLUORIDE EXPORT PROTEIN 1-RELATED"/>
    <property type="match status" value="1"/>
</dbReference>
<comment type="activity regulation">
    <text evidence="10">Na(+) is not transported, but it plays an essential structural role and its presence is essential for fluoride channel function.</text>
</comment>
<comment type="function">
    <text evidence="9 10">Fluoride-specific ion channel. Important for reducing fluoride concentration in the cell, thus reducing its toxicity.</text>
</comment>
<evidence type="ECO:0000256" key="7">
    <source>
        <dbReference type="ARBA" id="ARBA00035120"/>
    </source>
</evidence>
<keyword evidence="2 10" id="KW-1003">Cell membrane</keyword>
<organism evidence="11 12">
    <name type="scientific">Paenibacillus mendelii</name>
    <dbReference type="NCBI Taxonomy" id="206163"/>
    <lineage>
        <taxon>Bacteria</taxon>
        <taxon>Bacillati</taxon>
        <taxon>Bacillota</taxon>
        <taxon>Bacilli</taxon>
        <taxon>Bacillales</taxon>
        <taxon>Paenibacillaceae</taxon>
        <taxon>Paenibacillus</taxon>
    </lineage>
</organism>
<dbReference type="PANTHER" id="PTHR28259:SF1">
    <property type="entry name" value="FLUORIDE EXPORT PROTEIN 1-RELATED"/>
    <property type="match status" value="1"/>
</dbReference>
<keyword evidence="3 10" id="KW-0812">Transmembrane</keyword>
<evidence type="ECO:0000256" key="8">
    <source>
        <dbReference type="ARBA" id="ARBA00035585"/>
    </source>
</evidence>
<feature type="binding site" evidence="10">
    <location>
        <position position="72"/>
    </location>
    <ligand>
        <name>Na(+)</name>
        <dbReference type="ChEBI" id="CHEBI:29101"/>
        <note>structural</note>
    </ligand>
</feature>
<evidence type="ECO:0000256" key="4">
    <source>
        <dbReference type="ARBA" id="ARBA00022989"/>
    </source>
</evidence>
<dbReference type="Proteomes" id="UP001589818">
    <property type="component" value="Unassembled WGS sequence"/>
</dbReference>
<evidence type="ECO:0000256" key="10">
    <source>
        <dbReference type="HAMAP-Rule" id="MF_00454"/>
    </source>
</evidence>
<comment type="catalytic activity">
    <reaction evidence="8">
        <text>fluoride(in) = fluoride(out)</text>
        <dbReference type="Rhea" id="RHEA:76159"/>
        <dbReference type="ChEBI" id="CHEBI:17051"/>
    </reaction>
    <physiologicalReaction direction="left-to-right" evidence="8">
        <dbReference type="Rhea" id="RHEA:76160"/>
    </physiologicalReaction>
</comment>
<keyword evidence="10" id="KW-0406">Ion transport</keyword>
<protein>
    <recommendedName>
        <fullName evidence="10">Fluoride-specific ion channel FluC</fullName>
    </recommendedName>
</protein>
<keyword evidence="10" id="KW-0915">Sodium</keyword>
<feature type="transmembrane region" description="Helical" evidence="10">
    <location>
        <begin position="63"/>
        <end position="82"/>
    </location>
</feature>
<comment type="similarity">
    <text evidence="7 10">Belongs to the fluoride channel Fluc/FEX (TC 1.A.43) family.</text>
</comment>
<evidence type="ECO:0000256" key="1">
    <source>
        <dbReference type="ARBA" id="ARBA00004651"/>
    </source>
</evidence>
<dbReference type="Pfam" id="PF02537">
    <property type="entry name" value="CRCB"/>
    <property type="match status" value="1"/>
</dbReference>
<evidence type="ECO:0000256" key="6">
    <source>
        <dbReference type="ARBA" id="ARBA00023303"/>
    </source>
</evidence>
<keyword evidence="5 10" id="KW-0472">Membrane</keyword>
<accession>A0ABV6J4U5</accession>
<dbReference type="RefSeq" id="WP_204818419.1">
    <property type="nucleotide sequence ID" value="NZ_JANHOF010000004.1"/>
</dbReference>
<comment type="subcellular location">
    <subcellularLocation>
        <location evidence="1 10">Cell membrane</location>
        <topology evidence="1 10">Multi-pass membrane protein</topology>
    </subcellularLocation>
</comment>
<reference evidence="11 12" key="1">
    <citation type="submission" date="2024-09" db="EMBL/GenBank/DDBJ databases">
        <authorList>
            <person name="Sun Q."/>
            <person name="Mori K."/>
        </authorList>
    </citation>
    <scope>NUCLEOTIDE SEQUENCE [LARGE SCALE GENOMIC DNA]</scope>
    <source>
        <strain evidence="11 12">CCM 4839</strain>
    </source>
</reference>
<evidence type="ECO:0000256" key="2">
    <source>
        <dbReference type="ARBA" id="ARBA00022475"/>
    </source>
</evidence>
<dbReference type="HAMAP" id="MF_00454">
    <property type="entry name" value="FluC"/>
    <property type="match status" value="1"/>
</dbReference>
<feature type="transmembrane region" description="Helical" evidence="10">
    <location>
        <begin position="102"/>
        <end position="122"/>
    </location>
</feature>
<sequence length="123" mass="13111">MITVILIALGGAIGSVARYGIGRLAQSRGFRPYLATWVINAIGSLLIGLLAGVYDHDTHKTSYLFLAVGVLGGFTTFSTYMVQIVNLARQRSYREASRYGAGTLAVGILLAALGYVVALRCLN</sequence>
<feature type="binding site" evidence="10">
    <location>
        <position position="75"/>
    </location>
    <ligand>
        <name>Na(+)</name>
        <dbReference type="ChEBI" id="CHEBI:29101"/>
        <note>structural</note>
    </ligand>
</feature>
<dbReference type="EMBL" id="JBHLVF010000010">
    <property type="protein sequence ID" value="MFC0390894.1"/>
    <property type="molecule type" value="Genomic_DNA"/>
</dbReference>
<evidence type="ECO:0000256" key="9">
    <source>
        <dbReference type="ARBA" id="ARBA00049940"/>
    </source>
</evidence>
<keyword evidence="4 10" id="KW-1133">Transmembrane helix</keyword>
<evidence type="ECO:0000313" key="11">
    <source>
        <dbReference type="EMBL" id="MFC0390894.1"/>
    </source>
</evidence>
<keyword evidence="12" id="KW-1185">Reference proteome</keyword>
<evidence type="ECO:0000313" key="12">
    <source>
        <dbReference type="Proteomes" id="UP001589818"/>
    </source>
</evidence>
<gene>
    <name evidence="10" type="primary">fluC</name>
    <name evidence="10" type="synonym">crcB</name>
    <name evidence="11" type="ORF">ACFFJ8_05860</name>
</gene>
<name>A0ABV6J4U5_9BACL</name>
<proteinExistence type="inferred from homology"/>
<evidence type="ECO:0000256" key="3">
    <source>
        <dbReference type="ARBA" id="ARBA00022692"/>
    </source>
</evidence>
<feature type="transmembrane region" description="Helical" evidence="10">
    <location>
        <begin position="34"/>
        <end position="54"/>
    </location>
</feature>
<keyword evidence="10" id="KW-0479">Metal-binding</keyword>
<comment type="caution">
    <text evidence="11">The sequence shown here is derived from an EMBL/GenBank/DDBJ whole genome shotgun (WGS) entry which is preliminary data.</text>
</comment>
<keyword evidence="10" id="KW-0813">Transport</keyword>
<evidence type="ECO:0000256" key="5">
    <source>
        <dbReference type="ARBA" id="ARBA00023136"/>
    </source>
</evidence>
<dbReference type="InterPro" id="IPR003691">
    <property type="entry name" value="FluC"/>
</dbReference>